<dbReference type="AlphaFoldDB" id="W2N8D7"/>
<protein>
    <submittedName>
        <fullName evidence="3">Uncharacterized protein</fullName>
    </submittedName>
</protein>
<evidence type="ECO:0000313" key="1">
    <source>
        <dbReference type="EMBL" id="ETK84271.1"/>
    </source>
</evidence>
<evidence type="ECO:0000313" key="3">
    <source>
        <dbReference type="EMBL" id="ETM44153.1"/>
    </source>
</evidence>
<reference evidence="1" key="1">
    <citation type="submission" date="2013-11" db="EMBL/GenBank/DDBJ databases">
        <title>The Genome Sequence of Phytophthora parasitica CJ02B3.</title>
        <authorList>
            <consortium name="The Broad Institute Genomics Platform"/>
            <person name="Russ C."/>
            <person name="Tyler B."/>
            <person name="Panabieres F."/>
            <person name="Shan W."/>
            <person name="Tripathy S."/>
            <person name="Grunwald N."/>
            <person name="Machado M."/>
            <person name="Johnson C.S."/>
            <person name="Arredondo F."/>
            <person name="Hong C."/>
            <person name="Coffey M."/>
            <person name="Young S.K."/>
            <person name="Zeng Q."/>
            <person name="Gargeya S."/>
            <person name="Fitzgerald M."/>
            <person name="Abouelleil A."/>
            <person name="Alvarado L."/>
            <person name="Chapman S.B."/>
            <person name="Gainer-Dewar J."/>
            <person name="Goldberg J."/>
            <person name="Griggs A."/>
            <person name="Gujja S."/>
            <person name="Hansen M."/>
            <person name="Howarth C."/>
            <person name="Imamovic A."/>
            <person name="Ireland A."/>
            <person name="Larimer J."/>
            <person name="McCowan C."/>
            <person name="Murphy C."/>
            <person name="Pearson M."/>
            <person name="Poon T.W."/>
            <person name="Priest M."/>
            <person name="Roberts A."/>
            <person name="Saif S."/>
            <person name="Shea T."/>
            <person name="Sykes S."/>
            <person name="Wortman J."/>
            <person name="Nusbaum C."/>
            <person name="Birren B."/>
        </authorList>
    </citation>
    <scope>NUCLEOTIDE SEQUENCE [LARGE SCALE GENOMIC DNA]</scope>
    <source>
        <strain evidence="1">CJ02B3</strain>
    </source>
</reference>
<dbReference type="EMBL" id="KI693471">
    <property type="protein sequence ID" value="ETM44153.1"/>
    <property type="molecule type" value="Genomic_DNA"/>
</dbReference>
<accession>W2N8D7</accession>
<dbReference type="EMBL" id="KI673529">
    <property type="protein sequence ID" value="ETL37705.1"/>
    <property type="molecule type" value="Genomic_DNA"/>
</dbReference>
<name>W2N8D7_PHYNI</name>
<dbReference type="Proteomes" id="UP000053236">
    <property type="component" value="Unassembled WGS sequence"/>
</dbReference>
<organism evidence="3">
    <name type="scientific">Phytophthora nicotianae</name>
    <name type="common">Potato buckeye rot agent</name>
    <name type="synonym">Phytophthora parasitica</name>
    <dbReference type="NCBI Taxonomy" id="4792"/>
    <lineage>
        <taxon>Eukaryota</taxon>
        <taxon>Sar</taxon>
        <taxon>Stramenopiles</taxon>
        <taxon>Oomycota</taxon>
        <taxon>Peronosporomycetes</taxon>
        <taxon>Peronosporales</taxon>
        <taxon>Peronosporaceae</taxon>
        <taxon>Phytophthora</taxon>
    </lineage>
</organism>
<sequence length="37" mass="4066">MWSDDGGACSKRYQWRSKWGTNGQDHIIGNGGITVIA</sequence>
<proteinExistence type="predicted"/>
<gene>
    <name evidence="3" type="ORF">L914_10587</name>
    <name evidence="1" type="ORF">L915_10754</name>
    <name evidence="2" type="ORF">L916_10647</name>
</gene>
<reference evidence="2" key="2">
    <citation type="submission" date="2013-11" db="EMBL/GenBank/DDBJ databases">
        <title>The Genome Sequence of Phytophthora parasitica CJ05E6.</title>
        <authorList>
            <consortium name="The Broad Institute Genomics Platform"/>
            <person name="Russ C."/>
            <person name="Tyler B."/>
            <person name="Panabieres F."/>
            <person name="Shan W."/>
            <person name="Tripathy S."/>
            <person name="Grunwald N."/>
            <person name="Machado M."/>
            <person name="Johnson C.S."/>
            <person name="Arredondo F."/>
            <person name="Hong C."/>
            <person name="Coffey M."/>
            <person name="Young S.K."/>
            <person name="Zeng Q."/>
            <person name="Gargeya S."/>
            <person name="Fitzgerald M."/>
            <person name="Abouelleil A."/>
            <person name="Alvarado L."/>
            <person name="Chapman S.B."/>
            <person name="Gainer-Dewar J."/>
            <person name="Goldberg J."/>
            <person name="Griggs A."/>
            <person name="Gujja S."/>
            <person name="Hansen M."/>
            <person name="Howarth C."/>
            <person name="Imamovic A."/>
            <person name="Ireland A."/>
            <person name="Larimer J."/>
            <person name="McCowan C."/>
            <person name="Murphy C."/>
            <person name="Pearson M."/>
            <person name="Poon T.W."/>
            <person name="Priest M."/>
            <person name="Roberts A."/>
            <person name="Saif S."/>
            <person name="Shea T."/>
            <person name="Sykes S."/>
            <person name="Wortman J."/>
            <person name="Nusbaum C."/>
            <person name="Birren B."/>
        </authorList>
    </citation>
    <scope>NUCLEOTIDE SEQUENCE [LARGE SCALE GENOMIC DNA]</scope>
    <source>
        <strain evidence="2">CJ05E6</strain>
    </source>
</reference>
<dbReference type="EMBL" id="KI686853">
    <property type="protein sequence ID" value="ETK84271.1"/>
    <property type="molecule type" value="Genomic_DNA"/>
</dbReference>
<dbReference type="Proteomes" id="UP000053864">
    <property type="component" value="Unassembled WGS sequence"/>
</dbReference>
<dbReference type="Proteomes" id="UP000054532">
    <property type="component" value="Unassembled WGS sequence"/>
</dbReference>
<reference evidence="3" key="3">
    <citation type="submission" date="2013-11" db="EMBL/GenBank/DDBJ databases">
        <title>The Genome Sequence of Phytophthora parasitica IAC_01/95.</title>
        <authorList>
            <consortium name="The Broad Institute Genomics Platform"/>
            <person name="Russ C."/>
            <person name="Tyler B."/>
            <person name="Panabieres F."/>
            <person name="Shan W."/>
            <person name="Tripathy S."/>
            <person name="Grunwald N."/>
            <person name="Machado M."/>
            <person name="Johnson C.S."/>
            <person name="Arredondo F."/>
            <person name="Hong C."/>
            <person name="Coffey M."/>
            <person name="Young S.K."/>
            <person name="Zeng Q."/>
            <person name="Gargeya S."/>
            <person name="Fitzgerald M."/>
            <person name="Abouelleil A."/>
            <person name="Alvarado L."/>
            <person name="Chapman S.B."/>
            <person name="Gainer-Dewar J."/>
            <person name="Goldberg J."/>
            <person name="Griggs A."/>
            <person name="Gujja S."/>
            <person name="Hansen M."/>
            <person name="Howarth C."/>
            <person name="Imamovic A."/>
            <person name="Ireland A."/>
            <person name="Larimer J."/>
            <person name="McCowan C."/>
            <person name="Murphy C."/>
            <person name="Pearson M."/>
            <person name="Poon T.W."/>
            <person name="Priest M."/>
            <person name="Roberts A."/>
            <person name="Saif S."/>
            <person name="Shea T."/>
            <person name="Sykes S."/>
            <person name="Wortman J."/>
            <person name="Nusbaum C."/>
            <person name="Birren B."/>
        </authorList>
    </citation>
    <scope>NUCLEOTIDE SEQUENCE [LARGE SCALE GENOMIC DNA]</scope>
    <source>
        <strain evidence="3">IAC_01/95</strain>
    </source>
</reference>
<evidence type="ECO:0000313" key="2">
    <source>
        <dbReference type="EMBL" id="ETL37705.1"/>
    </source>
</evidence>